<proteinExistence type="predicted"/>
<sequence>MMVRNSILFLALALLASFFNSLYSGTLKMEQTQYEVKKEYKKADYISKYDSLLKEFGQNKILPQGYELQALIALSHFPELKGVKIKFVMKPAYIPLTSQPNLWTVLRKTDRREYLVIISSQSSPIMDNIILKSLSFNAQIGVIGHELAHTAFYINKSGEELASVALDYIFPNTRSQFEKDTDRRTIRHGLGWQLYEYAAYVRSLPEMEGDNDWIDQYYLSPQKILEYMALLPEYSLNQ</sequence>
<dbReference type="EMBL" id="BBLT01000002">
    <property type="protein sequence ID" value="GAL84074.1"/>
    <property type="molecule type" value="Genomic_DNA"/>
</dbReference>
<reference evidence="1 2" key="1">
    <citation type="submission" date="2014-09" db="EMBL/GenBank/DDBJ databases">
        <title>Sporocytophaga myxococcoides PG-01 genome sequencing.</title>
        <authorList>
            <person name="Liu L."/>
            <person name="Gao P.J."/>
            <person name="Chen G.J."/>
            <person name="Wang L.S."/>
        </authorList>
    </citation>
    <scope>NUCLEOTIDE SEQUENCE [LARGE SCALE GENOMIC DNA]</scope>
    <source>
        <strain evidence="1 2">PG-01</strain>
    </source>
</reference>
<dbReference type="RefSeq" id="WP_156140360.1">
    <property type="nucleotide sequence ID" value="NZ_BBLT01000002.1"/>
</dbReference>
<evidence type="ECO:0000313" key="2">
    <source>
        <dbReference type="Proteomes" id="UP000030185"/>
    </source>
</evidence>
<dbReference type="Proteomes" id="UP000030185">
    <property type="component" value="Unassembled WGS sequence"/>
</dbReference>
<comment type="caution">
    <text evidence="1">The sequence shown here is derived from an EMBL/GenBank/DDBJ whole genome shotgun (WGS) entry which is preliminary data.</text>
</comment>
<name>A0A098LCA0_9BACT</name>
<dbReference type="AlphaFoldDB" id="A0A098LCA0"/>
<keyword evidence="2" id="KW-1185">Reference proteome</keyword>
<dbReference type="OrthoDB" id="1098088at2"/>
<accession>A0A098LCA0</accession>
<evidence type="ECO:0000313" key="1">
    <source>
        <dbReference type="EMBL" id="GAL84074.1"/>
    </source>
</evidence>
<gene>
    <name evidence="1" type="ORF">MYP_1302</name>
</gene>
<organism evidence="1 2">
    <name type="scientific">Sporocytophaga myxococcoides</name>
    <dbReference type="NCBI Taxonomy" id="153721"/>
    <lineage>
        <taxon>Bacteria</taxon>
        <taxon>Pseudomonadati</taxon>
        <taxon>Bacteroidota</taxon>
        <taxon>Cytophagia</taxon>
        <taxon>Cytophagales</taxon>
        <taxon>Cytophagaceae</taxon>
        <taxon>Sporocytophaga</taxon>
    </lineage>
</organism>
<protein>
    <submittedName>
        <fullName evidence="1">Uncharacterized protein</fullName>
    </submittedName>
</protein>
<dbReference type="eggNOG" id="COG2856">
    <property type="taxonomic scope" value="Bacteria"/>
</dbReference>
<dbReference type="STRING" id="153721.MYP_1302"/>